<dbReference type="RefSeq" id="WP_117631107.1">
    <property type="nucleotide sequence ID" value="NZ_QSON01000004.1"/>
</dbReference>
<evidence type="ECO:0000313" key="15">
    <source>
        <dbReference type="Proteomes" id="UP000263014"/>
    </source>
</evidence>
<dbReference type="PROSITE" id="PS00893">
    <property type="entry name" value="NUDIX_BOX"/>
    <property type="match status" value="1"/>
</dbReference>
<evidence type="ECO:0000256" key="5">
    <source>
        <dbReference type="ARBA" id="ARBA00022723"/>
    </source>
</evidence>
<gene>
    <name evidence="14" type="ORF">DXD79_10405</name>
</gene>
<dbReference type="Pfam" id="PF00293">
    <property type="entry name" value="NUDIX"/>
    <property type="match status" value="1"/>
</dbReference>
<evidence type="ECO:0000256" key="12">
    <source>
        <dbReference type="RuleBase" id="RU003476"/>
    </source>
</evidence>
<feature type="domain" description="Nudix hydrolase" evidence="13">
    <location>
        <begin position="1"/>
        <end position="126"/>
    </location>
</feature>
<keyword evidence="8" id="KW-0460">Magnesium</keyword>
<evidence type="ECO:0000256" key="7">
    <source>
        <dbReference type="ARBA" id="ARBA00022801"/>
    </source>
</evidence>
<dbReference type="GO" id="GO:0006260">
    <property type="term" value="P:DNA replication"/>
    <property type="evidence" value="ECO:0007669"/>
    <property type="project" value="UniProtKB-KW"/>
</dbReference>
<evidence type="ECO:0000256" key="10">
    <source>
        <dbReference type="ARBA" id="ARBA00035861"/>
    </source>
</evidence>
<reference evidence="14 15" key="1">
    <citation type="submission" date="2018-08" db="EMBL/GenBank/DDBJ databases">
        <title>A genome reference for cultivated species of the human gut microbiota.</title>
        <authorList>
            <person name="Zou Y."/>
            <person name="Xue W."/>
            <person name="Luo G."/>
        </authorList>
    </citation>
    <scope>NUCLEOTIDE SEQUENCE [LARGE SCALE GENOMIC DNA]</scope>
    <source>
        <strain evidence="14 15">TM09-12</strain>
    </source>
</reference>
<dbReference type="Proteomes" id="UP000263014">
    <property type="component" value="Unassembled WGS sequence"/>
</dbReference>
<dbReference type="InterPro" id="IPR000086">
    <property type="entry name" value="NUDIX_hydrolase_dom"/>
</dbReference>
<dbReference type="InterPro" id="IPR015797">
    <property type="entry name" value="NUDIX_hydrolase-like_dom_sf"/>
</dbReference>
<protein>
    <recommendedName>
        <fullName evidence="11">8-oxo-dGTP diphosphatase</fullName>
        <ecNumber evidence="11">3.6.1.55</ecNumber>
    </recommendedName>
</protein>
<evidence type="ECO:0000256" key="8">
    <source>
        <dbReference type="ARBA" id="ARBA00022842"/>
    </source>
</evidence>
<proteinExistence type="inferred from homology"/>
<evidence type="ECO:0000256" key="3">
    <source>
        <dbReference type="ARBA" id="ARBA00022457"/>
    </source>
</evidence>
<dbReference type="InterPro" id="IPR047127">
    <property type="entry name" value="MutT-like"/>
</dbReference>
<dbReference type="InterPro" id="IPR020476">
    <property type="entry name" value="Nudix_hydrolase"/>
</dbReference>
<dbReference type="CDD" id="cd03425">
    <property type="entry name" value="NUDIX_MutT_NudA_like"/>
    <property type="match status" value="1"/>
</dbReference>
<dbReference type="Gene3D" id="3.90.79.10">
    <property type="entry name" value="Nucleoside Triphosphate Pyrophosphohydrolase"/>
    <property type="match status" value="1"/>
</dbReference>
<evidence type="ECO:0000259" key="13">
    <source>
        <dbReference type="PROSITE" id="PS51462"/>
    </source>
</evidence>
<comment type="cofactor">
    <cofactor evidence="1">
        <name>Mg(2+)</name>
        <dbReference type="ChEBI" id="CHEBI:18420"/>
    </cofactor>
</comment>
<sequence>MKIIEVVAAIIVEKDKVLVTQRGYGEFKDGWEFPGGKVELGETLEGALKREIKEELDIEIEIDTYIDTVEYDYPQFHLTMHCYKCRILDGQLMLKEHEASKWVSQDELNEIDWLAADRIVVERMRKRTK</sequence>
<dbReference type="EMBL" id="QSON01000004">
    <property type="protein sequence ID" value="RGJ05301.1"/>
    <property type="molecule type" value="Genomic_DNA"/>
</dbReference>
<evidence type="ECO:0000313" key="14">
    <source>
        <dbReference type="EMBL" id="RGJ05301.1"/>
    </source>
</evidence>
<evidence type="ECO:0000256" key="2">
    <source>
        <dbReference type="ARBA" id="ARBA00005582"/>
    </source>
</evidence>
<dbReference type="AlphaFoldDB" id="A0A374P9B8"/>
<evidence type="ECO:0000256" key="4">
    <source>
        <dbReference type="ARBA" id="ARBA00022705"/>
    </source>
</evidence>
<name>A0A374P9B8_9FIRM</name>
<comment type="caution">
    <text evidence="14">The sequence shown here is derived from an EMBL/GenBank/DDBJ whole genome shotgun (WGS) entry which is preliminary data.</text>
</comment>
<comment type="catalytic activity">
    <reaction evidence="10">
        <text>8-oxo-dGTP + H2O = 8-oxo-dGMP + diphosphate + H(+)</text>
        <dbReference type="Rhea" id="RHEA:31575"/>
        <dbReference type="ChEBI" id="CHEBI:15377"/>
        <dbReference type="ChEBI" id="CHEBI:15378"/>
        <dbReference type="ChEBI" id="CHEBI:33019"/>
        <dbReference type="ChEBI" id="CHEBI:63224"/>
        <dbReference type="ChEBI" id="CHEBI:77896"/>
        <dbReference type="EC" id="3.6.1.55"/>
    </reaction>
</comment>
<comment type="similarity">
    <text evidence="2 12">Belongs to the Nudix hydrolase family.</text>
</comment>
<evidence type="ECO:0000256" key="1">
    <source>
        <dbReference type="ARBA" id="ARBA00001946"/>
    </source>
</evidence>
<evidence type="ECO:0000256" key="6">
    <source>
        <dbReference type="ARBA" id="ARBA00022763"/>
    </source>
</evidence>
<keyword evidence="9" id="KW-0234">DNA repair</keyword>
<organism evidence="14 15">
    <name type="scientific">Hungatella hathewayi</name>
    <dbReference type="NCBI Taxonomy" id="154046"/>
    <lineage>
        <taxon>Bacteria</taxon>
        <taxon>Bacillati</taxon>
        <taxon>Bacillota</taxon>
        <taxon>Clostridia</taxon>
        <taxon>Lachnospirales</taxon>
        <taxon>Lachnospiraceae</taxon>
        <taxon>Hungatella</taxon>
    </lineage>
</organism>
<keyword evidence="7 12" id="KW-0378">Hydrolase</keyword>
<accession>A0A374P9B8</accession>
<keyword evidence="5" id="KW-0479">Metal-binding</keyword>
<dbReference type="GO" id="GO:0035539">
    <property type="term" value="F:8-oxo-7,8-dihydrodeoxyguanosine triphosphate pyrophosphatase activity"/>
    <property type="evidence" value="ECO:0007669"/>
    <property type="project" value="UniProtKB-EC"/>
</dbReference>
<dbReference type="PROSITE" id="PS51462">
    <property type="entry name" value="NUDIX"/>
    <property type="match status" value="1"/>
</dbReference>
<evidence type="ECO:0000256" key="9">
    <source>
        <dbReference type="ARBA" id="ARBA00023204"/>
    </source>
</evidence>
<keyword evidence="3" id="KW-0515">Mutator protein</keyword>
<keyword evidence="4" id="KW-0235">DNA replication</keyword>
<dbReference type="EC" id="3.6.1.55" evidence="11"/>
<dbReference type="GO" id="GO:0044716">
    <property type="term" value="F:8-oxo-GDP phosphatase activity"/>
    <property type="evidence" value="ECO:0007669"/>
    <property type="project" value="TreeGrafter"/>
</dbReference>
<dbReference type="SUPFAM" id="SSF55811">
    <property type="entry name" value="Nudix"/>
    <property type="match status" value="1"/>
</dbReference>
<keyword evidence="6" id="KW-0227">DNA damage</keyword>
<dbReference type="InterPro" id="IPR020084">
    <property type="entry name" value="NUDIX_hydrolase_CS"/>
</dbReference>
<dbReference type="PANTHER" id="PTHR47707">
    <property type="entry name" value="8-OXO-DGTP DIPHOSPHATASE"/>
    <property type="match status" value="1"/>
</dbReference>
<dbReference type="PANTHER" id="PTHR47707:SF1">
    <property type="entry name" value="NUDIX HYDROLASE FAMILY PROTEIN"/>
    <property type="match status" value="1"/>
</dbReference>
<dbReference type="GO" id="GO:0008413">
    <property type="term" value="F:8-oxo-7,8-dihydroguanosine triphosphate pyrophosphatase activity"/>
    <property type="evidence" value="ECO:0007669"/>
    <property type="project" value="TreeGrafter"/>
</dbReference>
<dbReference type="PRINTS" id="PR00502">
    <property type="entry name" value="NUDIXFAMILY"/>
</dbReference>
<dbReference type="GO" id="GO:0046872">
    <property type="term" value="F:metal ion binding"/>
    <property type="evidence" value="ECO:0007669"/>
    <property type="project" value="UniProtKB-KW"/>
</dbReference>
<evidence type="ECO:0000256" key="11">
    <source>
        <dbReference type="ARBA" id="ARBA00038905"/>
    </source>
</evidence>
<dbReference type="GO" id="GO:0006281">
    <property type="term" value="P:DNA repair"/>
    <property type="evidence" value="ECO:0007669"/>
    <property type="project" value="UniProtKB-KW"/>
</dbReference>
<dbReference type="GO" id="GO:0044715">
    <property type="term" value="F:8-oxo-dGDP phosphatase activity"/>
    <property type="evidence" value="ECO:0007669"/>
    <property type="project" value="TreeGrafter"/>
</dbReference>